<organism evidence="2 3">
    <name type="scientific">Agromyces hippuratus</name>
    <dbReference type="NCBI Taxonomy" id="286438"/>
    <lineage>
        <taxon>Bacteria</taxon>
        <taxon>Bacillati</taxon>
        <taxon>Actinomycetota</taxon>
        <taxon>Actinomycetes</taxon>
        <taxon>Micrococcales</taxon>
        <taxon>Microbacteriaceae</taxon>
        <taxon>Agromyces</taxon>
    </lineage>
</organism>
<comment type="caution">
    <text evidence="2">The sequence shown here is derived from an EMBL/GenBank/DDBJ whole genome shotgun (WGS) entry which is preliminary data.</text>
</comment>
<dbReference type="AlphaFoldDB" id="A0A852WVL1"/>
<proteinExistence type="predicted"/>
<feature type="domain" description="DUF6457" evidence="1">
    <location>
        <begin position="4"/>
        <end position="62"/>
    </location>
</feature>
<evidence type="ECO:0000259" key="1">
    <source>
        <dbReference type="Pfam" id="PF20058"/>
    </source>
</evidence>
<gene>
    <name evidence="2" type="ORF">BJY17_001067</name>
</gene>
<sequence>MSASRDVESWSRELVAELGLDTAPDVAAVLDLARIAAHGVARPAAPLTTYLAGYAAARGIPLDVVVAAVELRLGEDAP</sequence>
<dbReference type="InterPro" id="IPR045598">
    <property type="entry name" value="DUF6457"/>
</dbReference>
<reference evidence="2 3" key="1">
    <citation type="submission" date="2020-07" db="EMBL/GenBank/DDBJ databases">
        <title>Sequencing the genomes of 1000 actinobacteria strains.</title>
        <authorList>
            <person name="Klenk H.-P."/>
        </authorList>
    </citation>
    <scope>NUCLEOTIDE SEQUENCE [LARGE SCALE GENOMIC DNA]</scope>
    <source>
        <strain evidence="2 3">DSM 8598</strain>
    </source>
</reference>
<keyword evidence="3" id="KW-1185">Reference proteome</keyword>
<name>A0A852WVL1_9MICO</name>
<dbReference type="RefSeq" id="WP_179550454.1">
    <property type="nucleotide sequence ID" value="NZ_JACCFI010000001.1"/>
</dbReference>
<protein>
    <recommendedName>
        <fullName evidence="1">DUF6457 domain-containing protein</fullName>
    </recommendedName>
</protein>
<accession>A0A852WVL1</accession>
<evidence type="ECO:0000313" key="2">
    <source>
        <dbReference type="EMBL" id="NYG20320.1"/>
    </source>
</evidence>
<evidence type="ECO:0000313" key="3">
    <source>
        <dbReference type="Proteomes" id="UP000549066"/>
    </source>
</evidence>
<dbReference type="EMBL" id="JACCFI010000001">
    <property type="protein sequence ID" value="NYG20320.1"/>
    <property type="molecule type" value="Genomic_DNA"/>
</dbReference>
<dbReference type="Proteomes" id="UP000549066">
    <property type="component" value="Unassembled WGS sequence"/>
</dbReference>
<dbReference type="Pfam" id="PF20058">
    <property type="entry name" value="DUF6457"/>
    <property type="match status" value="1"/>
</dbReference>